<dbReference type="Gene3D" id="1.10.287.130">
    <property type="match status" value="1"/>
</dbReference>
<evidence type="ECO:0000256" key="3">
    <source>
        <dbReference type="ARBA" id="ARBA00012438"/>
    </source>
</evidence>
<keyword evidence="7" id="KW-0902">Two-component regulatory system</keyword>
<evidence type="ECO:0000313" key="14">
    <source>
        <dbReference type="EMBL" id="QTL37685.1"/>
    </source>
</evidence>
<reference evidence="14 15" key="1">
    <citation type="submission" date="2021-03" db="EMBL/GenBank/DDBJ databases">
        <title>Complete Genome of Pseudoalteromonas viridis Strain BBR56, a new biocontrol bacterial candidate.</title>
        <authorList>
            <person name="Handayani D.P."/>
            <person name="Isnansetyo A."/>
            <person name="Istiqomah I."/>
            <person name="Jumina J."/>
        </authorList>
    </citation>
    <scope>NUCLEOTIDE SEQUENCE [LARGE SCALE GENOMIC DNA]</scope>
    <source>
        <strain evidence="14 15">BBR56</strain>
    </source>
</reference>
<dbReference type="CDD" id="cd17546">
    <property type="entry name" value="REC_hyHK_CKI1_RcsC-like"/>
    <property type="match status" value="1"/>
</dbReference>
<evidence type="ECO:0000256" key="1">
    <source>
        <dbReference type="ARBA" id="ARBA00000085"/>
    </source>
</evidence>
<evidence type="ECO:0000256" key="6">
    <source>
        <dbReference type="ARBA" id="ARBA00022777"/>
    </source>
</evidence>
<feature type="modified residue" description="4-aspartylphosphate" evidence="8">
    <location>
        <position position="1163"/>
    </location>
</feature>
<dbReference type="SUPFAM" id="SSF158472">
    <property type="entry name" value="HAMP domain-like"/>
    <property type="match status" value="1"/>
</dbReference>
<feature type="modified residue" description="4-aspartylphosphate" evidence="8">
    <location>
        <position position="1311"/>
    </location>
</feature>
<dbReference type="Pfam" id="PF13185">
    <property type="entry name" value="GAF_2"/>
    <property type="match status" value="1"/>
</dbReference>
<dbReference type="SMART" id="SM00388">
    <property type="entry name" value="HisKA"/>
    <property type="match status" value="1"/>
</dbReference>
<dbReference type="Gene3D" id="3.30.565.10">
    <property type="entry name" value="Histidine kinase-like ATPase, C-terminal domain"/>
    <property type="match status" value="1"/>
</dbReference>
<dbReference type="CDD" id="cd00082">
    <property type="entry name" value="HisKA"/>
    <property type="match status" value="1"/>
</dbReference>
<organism evidence="14 15">
    <name type="scientific">Pseudoalteromonas viridis</name>
    <dbReference type="NCBI Taxonomy" id="339617"/>
    <lineage>
        <taxon>Bacteria</taxon>
        <taxon>Pseudomonadati</taxon>
        <taxon>Pseudomonadota</taxon>
        <taxon>Gammaproteobacteria</taxon>
        <taxon>Alteromonadales</taxon>
        <taxon>Pseudoalteromonadaceae</taxon>
        <taxon>Pseudoalteromonas</taxon>
    </lineage>
</organism>
<dbReference type="PRINTS" id="PR00344">
    <property type="entry name" value="BCTRLSENSOR"/>
</dbReference>
<dbReference type="InterPro" id="IPR003660">
    <property type="entry name" value="HAMP_dom"/>
</dbReference>
<evidence type="ECO:0000259" key="13">
    <source>
        <dbReference type="PROSITE" id="PS50885"/>
    </source>
</evidence>
<evidence type="ECO:0000259" key="12">
    <source>
        <dbReference type="PROSITE" id="PS50110"/>
    </source>
</evidence>
<name>A0ABX7VEG9_9GAMM</name>
<dbReference type="SUPFAM" id="SSF55874">
    <property type="entry name" value="ATPase domain of HSP90 chaperone/DNA topoisomerase II/histidine kinase"/>
    <property type="match status" value="1"/>
</dbReference>
<feature type="domain" description="HAMP" evidence="13">
    <location>
        <begin position="335"/>
        <end position="387"/>
    </location>
</feature>
<comment type="catalytic activity">
    <reaction evidence="1">
        <text>ATP + protein L-histidine = ADP + protein N-phospho-L-histidine.</text>
        <dbReference type="EC" id="2.7.13.3"/>
    </reaction>
</comment>
<comment type="subcellular location">
    <subcellularLocation>
        <location evidence="2">Membrane</location>
    </subcellularLocation>
</comment>
<sequence length="1388" mass="155029">MELNTLSTRISAGFVLAFLIPAAIVIAALFQLAELEQSSTQFSTNELASVKHMQALRSNFEDSKLELKSWMAGGGQQHLQGRREAWQNIDESLFKIKRLTQSALSQTQISRLENKLNEARLIQQQIEEIAQSEANFPGLQVFFNQAMPRAQQIINAVTLTIEWENELAAEPSRKELLKNLADFRGGFTSALASVQAFLLSNQETYFLEFERHRSWHEDAWLNIQQQQALLSAQQAIQIQKVTRLRQEFWQLLPQIFELRRSNGWNKAENTWRELLGPLTRALKNQLIEIELAQQQLADQSLTTSQSSLADLTRLASLAILVAALLTGCIAYLINRQVGQSLSQAISVADKVADGDFSANVQLQGSKEIKQLSQSLAKMTETLRAITQHAKEIEKGDYTQDFTPKGEQDLLGMALNAMTKNLRNTHQLSQHQTWLKAGQADIAERLTGTQSVEQIYKISCDFCSSYLEAEVGALYALEGDLYKLKASYAYKYRSSESTEFKQGEGLVGQAALEGKLLYFSGLPEEHVSMSVDSGLGQSVARHVVAVPIKDKRQNEAVLAVLVIASVKTFPDISLELLELSADSIAQALASALSRGRLQELLDESQQQAEELESQQQDLKAANEELEQQTQELKRSEEELREQRSQLTQTNTQLTERTDTLQKQKVEIENARIELQHRAEQLAVSSKYKSEFLANMSHELRTPLNSLLLLSQSLARNADGNLTEDQLEDIEVIYNGGQSLLTLINEILDLSKVEAGKLKLISDRLNLHGFVARLKKQFDPIAKEKHLEFKITISPLAPQDIETDELRLEQVLRNLLSNAFKFTEQGYVELCIEPVDGSVKFNNPALSAESCLSFVVKDTGIGIAQDKQQAIFEAFQQADGSTSRAFGGTGLGLTISREFSHLLGGEIQLTSELDKGSAFALYIPRHKQPESEELDEPQPQPDVHTTNQAIQQSDFVKVHDDALLAEQQPADTTLSNTMVTTDAASDLATEQNSTVLIVEDDSQFASILSDIARKHQFDPLVCSRAEQALNMIQQAQPSAVILDIGLPDMDGMTLLDTLKSEPKTRQIPVHIVSGKNKDPKALQKGAIDFLTKPVSLEQMEQVFAKFEVLLQKHIKHLLLVEDDTHACKVIKQVLQQKGLVLHIANDGAAAMQLLKQHQIDCCIVDLNLPDISGFELLERMDAEASLALPPIIVYTAQELSRDEYHQLLRFTDKIVLKTDHAPVRLQDEVELFLHSVEQRLPPSVVASKRDDMSSQPVDLSGFHVLLVDDDLRNTYALSKLLKEQGLAVTMADNGQLALEKLQQNEQFDLVLMDIMMPVMDGFEAMKHIRADISQNLPIIALTAKAMSEDKQKCLEAGASDYLAKPVDINVLISMMKIWLYETQNASDRLH</sequence>
<keyword evidence="6" id="KW-0418">Kinase</keyword>
<dbReference type="InterPro" id="IPR003661">
    <property type="entry name" value="HisK_dim/P_dom"/>
</dbReference>
<dbReference type="CDD" id="cd16922">
    <property type="entry name" value="HATPase_EvgS-ArcB-TorS-like"/>
    <property type="match status" value="1"/>
</dbReference>
<evidence type="ECO:0000259" key="11">
    <source>
        <dbReference type="PROSITE" id="PS50109"/>
    </source>
</evidence>
<dbReference type="SMART" id="SM00304">
    <property type="entry name" value="HAMP"/>
    <property type="match status" value="1"/>
</dbReference>
<dbReference type="InterPro" id="IPR029016">
    <property type="entry name" value="GAF-like_dom_sf"/>
</dbReference>
<evidence type="ECO:0000256" key="10">
    <source>
        <dbReference type="SAM" id="Phobius"/>
    </source>
</evidence>
<evidence type="ECO:0000313" key="15">
    <source>
        <dbReference type="Proteomes" id="UP000665025"/>
    </source>
</evidence>
<gene>
    <name evidence="14" type="ORF">J5X90_22875</name>
</gene>
<keyword evidence="15" id="KW-1185">Reference proteome</keyword>
<feature type="transmembrane region" description="Helical" evidence="10">
    <location>
        <begin position="12"/>
        <end position="33"/>
    </location>
</feature>
<dbReference type="Gene3D" id="3.40.50.2300">
    <property type="match status" value="3"/>
</dbReference>
<dbReference type="Pfam" id="PF00072">
    <property type="entry name" value="Response_reg"/>
    <property type="match status" value="3"/>
</dbReference>
<evidence type="ECO:0000256" key="8">
    <source>
        <dbReference type="PROSITE-ProRule" id="PRU00169"/>
    </source>
</evidence>
<dbReference type="PROSITE" id="PS50110">
    <property type="entry name" value="RESPONSE_REGULATORY"/>
    <property type="match status" value="3"/>
</dbReference>
<dbReference type="Pfam" id="PF00672">
    <property type="entry name" value="HAMP"/>
    <property type="match status" value="1"/>
</dbReference>
<keyword evidence="9" id="KW-0175">Coiled coil</keyword>
<feature type="domain" description="Response regulatory" evidence="12">
    <location>
        <begin position="1261"/>
        <end position="1377"/>
    </location>
</feature>
<feature type="domain" description="Response regulatory" evidence="12">
    <location>
        <begin position="992"/>
        <end position="1105"/>
    </location>
</feature>
<evidence type="ECO:0000256" key="7">
    <source>
        <dbReference type="ARBA" id="ARBA00023012"/>
    </source>
</evidence>
<feature type="coiled-coil region" evidence="9">
    <location>
        <begin position="593"/>
        <end position="679"/>
    </location>
</feature>
<keyword evidence="10" id="KW-0812">Transmembrane</keyword>
<dbReference type="CDD" id="cd00156">
    <property type="entry name" value="REC"/>
    <property type="match status" value="1"/>
</dbReference>
<dbReference type="PROSITE" id="PS50109">
    <property type="entry name" value="HIS_KIN"/>
    <property type="match status" value="1"/>
</dbReference>
<dbReference type="PANTHER" id="PTHR45339:SF1">
    <property type="entry name" value="HYBRID SIGNAL TRANSDUCTION HISTIDINE KINASE J"/>
    <property type="match status" value="1"/>
</dbReference>
<feature type="transmembrane region" description="Helical" evidence="10">
    <location>
        <begin position="314"/>
        <end position="333"/>
    </location>
</feature>
<dbReference type="SUPFAM" id="SSF52172">
    <property type="entry name" value="CheY-like"/>
    <property type="match status" value="3"/>
</dbReference>
<evidence type="ECO:0000256" key="5">
    <source>
        <dbReference type="ARBA" id="ARBA00022679"/>
    </source>
</evidence>
<dbReference type="InterPro" id="IPR036097">
    <property type="entry name" value="HisK_dim/P_sf"/>
</dbReference>
<dbReference type="EC" id="2.7.13.3" evidence="3"/>
<dbReference type="InterPro" id="IPR036890">
    <property type="entry name" value="HATPase_C_sf"/>
</dbReference>
<accession>A0ABX7VEG9</accession>
<dbReference type="PANTHER" id="PTHR45339">
    <property type="entry name" value="HYBRID SIGNAL TRANSDUCTION HISTIDINE KINASE J"/>
    <property type="match status" value="1"/>
</dbReference>
<evidence type="ECO:0000256" key="2">
    <source>
        <dbReference type="ARBA" id="ARBA00004370"/>
    </source>
</evidence>
<dbReference type="InterPro" id="IPR004358">
    <property type="entry name" value="Sig_transdc_His_kin-like_C"/>
</dbReference>
<dbReference type="EMBL" id="CP072426">
    <property type="protein sequence ID" value="QTL37685.1"/>
    <property type="molecule type" value="Genomic_DNA"/>
</dbReference>
<feature type="domain" description="Histidine kinase" evidence="11">
    <location>
        <begin position="693"/>
        <end position="925"/>
    </location>
</feature>
<dbReference type="InterPro" id="IPR001789">
    <property type="entry name" value="Sig_transdc_resp-reg_receiver"/>
</dbReference>
<dbReference type="InterPro" id="IPR003594">
    <property type="entry name" value="HATPase_dom"/>
</dbReference>
<dbReference type="InterPro" id="IPR005467">
    <property type="entry name" value="His_kinase_dom"/>
</dbReference>
<dbReference type="SMART" id="SM00448">
    <property type="entry name" value="REC"/>
    <property type="match status" value="3"/>
</dbReference>
<dbReference type="Gene3D" id="3.30.450.40">
    <property type="match status" value="1"/>
</dbReference>
<dbReference type="InterPro" id="IPR003018">
    <property type="entry name" value="GAF"/>
</dbReference>
<feature type="domain" description="Response regulatory" evidence="12">
    <location>
        <begin position="1114"/>
        <end position="1230"/>
    </location>
</feature>
<dbReference type="RefSeq" id="WP_209053881.1">
    <property type="nucleotide sequence ID" value="NZ_CP072426.1"/>
</dbReference>
<dbReference type="SUPFAM" id="SSF47384">
    <property type="entry name" value="Homodimeric domain of signal transducing histidine kinase"/>
    <property type="match status" value="1"/>
</dbReference>
<dbReference type="Pfam" id="PF00512">
    <property type="entry name" value="HisKA"/>
    <property type="match status" value="1"/>
</dbReference>
<keyword evidence="4 8" id="KW-0597">Phosphoprotein</keyword>
<dbReference type="PROSITE" id="PS50885">
    <property type="entry name" value="HAMP"/>
    <property type="match status" value="1"/>
</dbReference>
<proteinExistence type="predicted"/>
<dbReference type="InterPro" id="IPR011006">
    <property type="entry name" value="CheY-like_superfamily"/>
</dbReference>
<dbReference type="Pfam" id="PF02518">
    <property type="entry name" value="HATPase_c"/>
    <property type="match status" value="1"/>
</dbReference>
<dbReference type="CDD" id="cd06225">
    <property type="entry name" value="HAMP"/>
    <property type="match status" value="1"/>
</dbReference>
<dbReference type="SMART" id="SM00387">
    <property type="entry name" value="HATPase_c"/>
    <property type="match status" value="1"/>
</dbReference>
<evidence type="ECO:0000256" key="9">
    <source>
        <dbReference type="SAM" id="Coils"/>
    </source>
</evidence>
<keyword evidence="10" id="KW-0472">Membrane</keyword>
<dbReference type="SMART" id="SM00065">
    <property type="entry name" value="GAF"/>
    <property type="match status" value="1"/>
</dbReference>
<keyword evidence="10" id="KW-1133">Transmembrane helix</keyword>
<keyword evidence="5" id="KW-0808">Transferase</keyword>
<evidence type="ECO:0000256" key="4">
    <source>
        <dbReference type="ARBA" id="ARBA00022553"/>
    </source>
</evidence>
<feature type="modified residue" description="4-aspartylphosphate" evidence="8">
    <location>
        <position position="1041"/>
    </location>
</feature>
<dbReference type="Proteomes" id="UP000665025">
    <property type="component" value="Chromosome 2"/>
</dbReference>
<dbReference type="Gene3D" id="6.10.340.10">
    <property type="match status" value="1"/>
</dbReference>
<dbReference type="SUPFAM" id="SSF55781">
    <property type="entry name" value="GAF domain-like"/>
    <property type="match status" value="1"/>
</dbReference>
<protein>
    <recommendedName>
        <fullName evidence="3">histidine kinase</fullName>
        <ecNumber evidence="3">2.7.13.3</ecNumber>
    </recommendedName>
</protein>